<keyword evidence="4" id="KW-0732">Signal</keyword>
<evidence type="ECO:0000256" key="3">
    <source>
        <dbReference type="PROSITE-ProRule" id="PRU00023"/>
    </source>
</evidence>
<feature type="repeat" description="ANK" evidence="3">
    <location>
        <begin position="339"/>
        <end position="371"/>
    </location>
</feature>
<dbReference type="PANTHER" id="PTHR24178">
    <property type="entry name" value="MOLTING PROTEIN MLT-4"/>
    <property type="match status" value="1"/>
</dbReference>
<dbReference type="Pfam" id="PF12796">
    <property type="entry name" value="Ank_2"/>
    <property type="match status" value="2"/>
</dbReference>
<dbReference type="AlphaFoldDB" id="A0A850NDA1"/>
<keyword evidence="6" id="KW-1185">Reference proteome</keyword>
<feature type="repeat" description="ANK" evidence="3">
    <location>
        <begin position="306"/>
        <end position="338"/>
    </location>
</feature>
<evidence type="ECO:0000256" key="1">
    <source>
        <dbReference type="ARBA" id="ARBA00022737"/>
    </source>
</evidence>
<proteinExistence type="predicted"/>
<evidence type="ECO:0000313" key="6">
    <source>
        <dbReference type="Proteomes" id="UP000558089"/>
    </source>
</evidence>
<dbReference type="SUPFAM" id="SSF48403">
    <property type="entry name" value="Ankyrin repeat"/>
    <property type="match status" value="2"/>
</dbReference>
<evidence type="ECO:0000313" key="5">
    <source>
        <dbReference type="EMBL" id="NVN18753.1"/>
    </source>
</evidence>
<accession>A0A850NDA1</accession>
<protein>
    <submittedName>
        <fullName evidence="5">Ankyrin repeat domain-containing protein</fullName>
    </submittedName>
</protein>
<dbReference type="InterPro" id="IPR002110">
    <property type="entry name" value="Ankyrin_rpt"/>
</dbReference>
<organism evidence="5 6">
    <name type="scientific">Flagellimonas chongwuensis</name>
    <dbReference type="NCBI Taxonomy" id="2697365"/>
    <lineage>
        <taxon>Bacteria</taxon>
        <taxon>Pseudomonadati</taxon>
        <taxon>Bacteroidota</taxon>
        <taxon>Flavobacteriia</taxon>
        <taxon>Flavobacteriales</taxon>
        <taxon>Flavobacteriaceae</taxon>
        <taxon>Flagellimonas</taxon>
    </lineage>
</organism>
<sequence length="502" mass="54713">MKTHTIKSFLLGIVTILAASNTTAQQGDTDNPFMDRNYWASKPTIADIDAKIAQGHPITEANSGGFDPTTFAIFGGNPVTTIAHLVDNGNDVNKRTHDSRTYIFWAASRGDLEVMQYLVEKGAKLDLKDSHGYSVTQFTAAGGQTDPKIYDFLIENGADLKNEKDHDGRNVLLVAAPRAKNLDLIDYFVSKGLSLESTDDHGNGIFNIAAQGGNIEILKALVARGVSTEKNSNTNENAILFASRGGRGSSNGMEVFKYLESLGLNPNVTSKSGTTPLHNLSRSSDDLAIYQYFIDKGVNPNTADEEGNTPLLNAASRNKLEVIKFLAEKTNDINHANNEGHSALTLAIQDNSGEVVDYLISKGAKTTVLDKDGNNLVYYLFSARGNTRDFDDKVIALRKEGVDFTKSQPDERTVWHLAMDKNDLNLLKKVQTFGADINAKDGQGNTVLHYAAMKSNDTDILKYLIANGADVNSTTEFGETAYELAQENELLAKNNVSLDFLN</sequence>
<feature type="signal peptide" evidence="4">
    <location>
        <begin position="1"/>
        <end position="24"/>
    </location>
</feature>
<name>A0A850NDA1_9FLAO</name>
<dbReference type="SMART" id="SM00248">
    <property type="entry name" value="ANK"/>
    <property type="match status" value="10"/>
</dbReference>
<dbReference type="Gene3D" id="1.25.40.20">
    <property type="entry name" value="Ankyrin repeat-containing domain"/>
    <property type="match status" value="2"/>
</dbReference>
<keyword evidence="2 3" id="KW-0040">ANK repeat</keyword>
<dbReference type="Pfam" id="PF13857">
    <property type="entry name" value="Ank_5"/>
    <property type="match status" value="1"/>
</dbReference>
<feature type="repeat" description="ANK" evidence="3">
    <location>
        <begin position="98"/>
        <end position="130"/>
    </location>
</feature>
<dbReference type="Proteomes" id="UP000558089">
    <property type="component" value="Unassembled WGS sequence"/>
</dbReference>
<reference evidence="5 6" key="1">
    <citation type="submission" date="2020-01" db="EMBL/GenBank/DDBJ databases">
        <title>Draft Genome Analysis of Muricauda sp. HICW Isolated from coastal seawater of PR China.</title>
        <authorList>
            <person name="Chen M.-X."/>
        </authorList>
    </citation>
    <scope>NUCLEOTIDE SEQUENCE [LARGE SCALE GENOMIC DNA]</scope>
    <source>
        <strain evidence="5 6">HICW</strain>
    </source>
</reference>
<comment type="caution">
    <text evidence="5">The sequence shown here is derived from an EMBL/GenBank/DDBJ whole genome shotgun (WGS) entry which is preliminary data.</text>
</comment>
<evidence type="ECO:0000256" key="2">
    <source>
        <dbReference type="ARBA" id="ARBA00023043"/>
    </source>
</evidence>
<keyword evidence="1" id="KW-0677">Repeat</keyword>
<feature type="repeat" description="ANK" evidence="3">
    <location>
        <begin position="272"/>
        <end position="305"/>
    </location>
</feature>
<dbReference type="PROSITE" id="PS50088">
    <property type="entry name" value="ANK_REPEAT"/>
    <property type="match status" value="7"/>
</dbReference>
<feature type="chain" id="PRO_5032776092" evidence="4">
    <location>
        <begin position="25"/>
        <end position="502"/>
    </location>
</feature>
<dbReference type="PANTHER" id="PTHR24178:SF9">
    <property type="entry name" value="ANK_REP_REGION DOMAIN-CONTAINING PROTEIN"/>
    <property type="match status" value="1"/>
</dbReference>
<dbReference type="RefSeq" id="WP_176620439.1">
    <property type="nucleotide sequence ID" value="NZ_WYET01000004.1"/>
</dbReference>
<gene>
    <name evidence="5" type="ORF">GUA46_10400</name>
</gene>
<dbReference type="InterPro" id="IPR036770">
    <property type="entry name" value="Ankyrin_rpt-contain_sf"/>
</dbReference>
<dbReference type="PRINTS" id="PR01415">
    <property type="entry name" value="ANKYRIN"/>
</dbReference>
<feature type="repeat" description="ANK" evidence="3">
    <location>
        <begin position="443"/>
        <end position="476"/>
    </location>
</feature>
<feature type="repeat" description="ANK" evidence="3">
    <location>
        <begin position="410"/>
        <end position="442"/>
    </location>
</feature>
<feature type="repeat" description="ANK" evidence="3">
    <location>
        <begin position="201"/>
        <end position="233"/>
    </location>
</feature>
<evidence type="ECO:0000256" key="4">
    <source>
        <dbReference type="SAM" id="SignalP"/>
    </source>
</evidence>
<dbReference type="PROSITE" id="PS50297">
    <property type="entry name" value="ANK_REP_REGION"/>
    <property type="match status" value="4"/>
</dbReference>
<dbReference type="EMBL" id="WYET01000004">
    <property type="protein sequence ID" value="NVN18753.1"/>
    <property type="molecule type" value="Genomic_DNA"/>
</dbReference>
<dbReference type="GO" id="GO:0036371">
    <property type="term" value="P:protein localization to T-tubule"/>
    <property type="evidence" value="ECO:0007669"/>
    <property type="project" value="TreeGrafter"/>
</dbReference>